<dbReference type="Pfam" id="PF11951">
    <property type="entry name" value="Fungal_trans_2"/>
    <property type="match status" value="1"/>
</dbReference>
<keyword evidence="2" id="KW-0805">Transcription regulation</keyword>
<dbReference type="RefSeq" id="XP_040664670.1">
    <property type="nucleotide sequence ID" value="XM_040814037.1"/>
</dbReference>
<reference evidence="8" key="1">
    <citation type="journal article" date="2017" name="Genome Biol.">
        <title>Comparative genomics reveals high biological diversity and specific adaptations in the industrially and medically important fungal genus Aspergillus.</title>
        <authorList>
            <person name="de Vries R.P."/>
            <person name="Riley R."/>
            <person name="Wiebenga A."/>
            <person name="Aguilar-Osorio G."/>
            <person name="Amillis S."/>
            <person name="Uchima C.A."/>
            <person name="Anderluh G."/>
            <person name="Asadollahi M."/>
            <person name="Askin M."/>
            <person name="Barry K."/>
            <person name="Battaglia E."/>
            <person name="Bayram O."/>
            <person name="Benocci T."/>
            <person name="Braus-Stromeyer S.A."/>
            <person name="Caldana C."/>
            <person name="Canovas D."/>
            <person name="Cerqueira G.C."/>
            <person name="Chen F."/>
            <person name="Chen W."/>
            <person name="Choi C."/>
            <person name="Clum A."/>
            <person name="Dos Santos R.A."/>
            <person name="Damasio A.R."/>
            <person name="Diallinas G."/>
            <person name="Emri T."/>
            <person name="Fekete E."/>
            <person name="Flipphi M."/>
            <person name="Freyberg S."/>
            <person name="Gallo A."/>
            <person name="Gournas C."/>
            <person name="Habgood R."/>
            <person name="Hainaut M."/>
            <person name="Harispe M.L."/>
            <person name="Henrissat B."/>
            <person name="Hilden K.S."/>
            <person name="Hope R."/>
            <person name="Hossain A."/>
            <person name="Karabika E."/>
            <person name="Karaffa L."/>
            <person name="Karanyi Z."/>
            <person name="Krasevec N."/>
            <person name="Kuo A."/>
            <person name="Kusch H."/>
            <person name="LaButti K."/>
            <person name="Lagendijk E.L."/>
            <person name="Lapidus A."/>
            <person name="Levasseur A."/>
            <person name="Lindquist E."/>
            <person name="Lipzen A."/>
            <person name="Logrieco A.F."/>
            <person name="MacCabe A."/>
            <person name="Maekelae M.R."/>
            <person name="Malavazi I."/>
            <person name="Melin P."/>
            <person name="Meyer V."/>
            <person name="Mielnichuk N."/>
            <person name="Miskei M."/>
            <person name="Molnar A.P."/>
            <person name="Mule G."/>
            <person name="Ngan C.Y."/>
            <person name="Orejas M."/>
            <person name="Orosz E."/>
            <person name="Ouedraogo J.P."/>
            <person name="Overkamp K.M."/>
            <person name="Park H.-S."/>
            <person name="Perrone G."/>
            <person name="Piumi F."/>
            <person name="Punt P.J."/>
            <person name="Ram A.F."/>
            <person name="Ramon A."/>
            <person name="Rauscher S."/>
            <person name="Record E."/>
            <person name="Riano-Pachon D.M."/>
            <person name="Robert V."/>
            <person name="Roehrig J."/>
            <person name="Ruller R."/>
            <person name="Salamov A."/>
            <person name="Salih N.S."/>
            <person name="Samson R.A."/>
            <person name="Sandor E."/>
            <person name="Sanguinetti M."/>
            <person name="Schuetze T."/>
            <person name="Sepcic K."/>
            <person name="Shelest E."/>
            <person name="Sherlock G."/>
            <person name="Sophianopoulou V."/>
            <person name="Squina F.M."/>
            <person name="Sun H."/>
            <person name="Susca A."/>
            <person name="Todd R.B."/>
            <person name="Tsang A."/>
            <person name="Unkles S.E."/>
            <person name="van de Wiele N."/>
            <person name="van Rossen-Uffink D."/>
            <person name="Oliveira J.V."/>
            <person name="Vesth T.C."/>
            <person name="Visser J."/>
            <person name="Yu J.-H."/>
            <person name="Zhou M."/>
            <person name="Andersen M.R."/>
            <person name="Archer D.B."/>
            <person name="Baker S.E."/>
            <person name="Benoit I."/>
            <person name="Brakhage A.A."/>
            <person name="Braus G.H."/>
            <person name="Fischer R."/>
            <person name="Frisvad J.C."/>
            <person name="Goldman G.H."/>
            <person name="Houbraken J."/>
            <person name="Oakley B."/>
            <person name="Pocsi I."/>
            <person name="Scazzocchio C."/>
            <person name="Seiboth B."/>
            <person name="vanKuyk P.A."/>
            <person name="Wortman J."/>
            <person name="Dyer P.S."/>
            <person name="Grigoriev I.V."/>
        </authorList>
    </citation>
    <scope>NUCLEOTIDE SEQUENCE [LARGE SCALE GENOMIC DNA]</scope>
    <source>
        <strain evidence="8">CBS 583.65</strain>
    </source>
</reference>
<dbReference type="Proteomes" id="UP000184073">
    <property type="component" value="Unassembled WGS sequence"/>
</dbReference>
<evidence type="ECO:0000313" key="8">
    <source>
        <dbReference type="Proteomes" id="UP000184073"/>
    </source>
</evidence>
<dbReference type="STRING" id="1036611.A0A1L9PBK4"/>
<evidence type="ECO:0000256" key="2">
    <source>
        <dbReference type="ARBA" id="ARBA00023015"/>
    </source>
</evidence>
<dbReference type="InterPro" id="IPR036864">
    <property type="entry name" value="Zn2-C6_fun-type_DNA-bd_sf"/>
</dbReference>
<dbReference type="CDD" id="cd00067">
    <property type="entry name" value="GAL4"/>
    <property type="match status" value="1"/>
</dbReference>
<keyword evidence="5" id="KW-0539">Nucleus</keyword>
<evidence type="ECO:0000256" key="3">
    <source>
        <dbReference type="ARBA" id="ARBA00023125"/>
    </source>
</evidence>
<keyword evidence="3" id="KW-0238">DNA-binding</keyword>
<dbReference type="GO" id="GO:0045944">
    <property type="term" value="P:positive regulation of transcription by RNA polymerase II"/>
    <property type="evidence" value="ECO:0007669"/>
    <property type="project" value="TreeGrafter"/>
</dbReference>
<feature type="domain" description="Zn(2)-C6 fungal-type" evidence="6">
    <location>
        <begin position="14"/>
        <end position="44"/>
    </location>
</feature>
<dbReference type="PANTHER" id="PTHR37534:SF43">
    <property type="entry name" value="FINGER DOMAIN PROTEIN, PUTATIVE (AFU_ORTHOLOGUE AFUA_1G01850)-RELATED"/>
    <property type="match status" value="1"/>
</dbReference>
<sequence length="476" mass="53054">MPQPEKPAERRRDGCTECRRKKVKCDLQTPVCSRCTRFPRQCKYESQFIAVNSQCKSDTRRQGQRRQQLRSIPAVPRNQVIPLQAGVSAPSLYPSAIQSRLSIQSILSETTTMIFPLASRSFSDRLVASAMETPHLLYALLATSDSHARRRMTLTGDADDTVLRFTNDAIAGLRAALANGGNAHGTAMTAMALCTNDVCNGNLDVFRMHLEGVRGMLLSRINRNNTSGSSGLLDVYLVKWFAALDVSAGLSLFHNSSLLDSQLYQSCLHFSNELPQANGYVDDICGYSLGLLPILAKIGELARLRYNLSMNTDDTTALVPKDLEIDSQAESIERQIEALPQPNYRRERSQLADELKLSHSAFIHTAFLHLHRRVQLLSKDHQTVRADVHNILEAVSKLPASSTTNILLLWPIFSAGCETDDITERGIVDERMSHMQSLGMGNFTRARDVLNRFWSSGTDLRWDVYLAKSGVDLVLF</sequence>
<gene>
    <name evidence="7" type="ORF">ASPVEDRAFT_485899</name>
</gene>
<dbReference type="PANTHER" id="PTHR37534">
    <property type="entry name" value="TRANSCRIPTIONAL ACTIVATOR PROTEIN UGA3"/>
    <property type="match status" value="1"/>
</dbReference>
<dbReference type="SUPFAM" id="SSF57701">
    <property type="entry name" value="Zn2/Cys6 DNA-binding domain"/>
    <property type="match status" value="1"/>
</dbReference>
<dbReference type="Gene3D" id="4.10.240.10">
    <property type="entry name" value="Zn(2)-C6 fungal-type DNA-binding domain"/>
    <property type="match status" value="1"/>
</dbReference>
<evidence type="ECO:0000256" key="4">
    <source>
        <dbReference type="ARBA" id="ARBA00023163"/>
    </source>
</evidence>
<accession>A0A1L9PBK4</accession>
<protein>
    <recommendedName>
        <fullName evidence="6">Zn(2)-C6 fungal-type domain-containing protein</fullName>
    </recommendedName>
</protein>
<dbReference type="OrthoDB" id="3509362at2759"/>
<evidence type="ECO:0000259" key="6">
    <source>
        <dbReference type="PROSITE" id="PS50048"/>
    </source>
</evidence>
<dbReference type="GO" id="GO:0005634">
    <property type="term" value="C:nucleus"/>
    <property type="evidence" value="ECO:0007669"/>
    <property type="project" value="UniProtKB-SubCell"/>
</dbReference>
<dbReference type="PROSITE" id="PS50048">
    <property type="entry name" value="ZN2_CY6_FUNGAL_2"/>
    <property type="match status" value="1"/>
</dbReference>
<dbReference type="GO" id="GO:0008270">
    <property type="term" value="F:zinc ion binding"/>
    <property type="evidence" value="ECO:0007669"/>
    <property type="project" value="InterPro"/>
</dbReference>
<dbReference type="GeneID" id="63729548"/>
<dbReference type="PROSITE" id="PS00463">
    <property type="entry name" value="ZN2_CY6_FUNGAL_1"/>
    <property type="match status" value="1"/>
</dbReference>
<dbReference type="VEuPathDB" id="FungiDB:ASPVEDRAFT_485899"/>
<dbReference type="AlphaFoldDB" id="A0A1L9PBK4"/>
<dbReference type="EMBL" id="KV878126">
    <property type="protein sequence ID" value="OJI98907.1"/>
    <property type="molecule type" value="Genomic_DNA"/>
</dbReference>
<dbReference type="InterPro" id="IPR001138">
    <property type="entry name" value="Zn2Cys6_DnaBD"/>
</dbReference>
<name>A0A1L9PBK4_ASPVE</name>
<dbReference type="SMART" id="SM00066">
    <property type="entry name" value="GAL4"/>
    <property type="match status" value="1"/>
</dbReference>
<dbReference type="Pfam" id="PF00172">
    <property type="entry name" value="Zn_clus"/>
    <property type="match status" value="1"/>
</dbReference>
<dbReference type="GO" id="GO:0000981">
    <property type="term" value="F:DNA-binding transcription factor activity, RNA polymerase II-specific"/>
    <property type="evidence" value="ECO:0007669"/>
    <property type="project" value="InterPro"/>
</dbReference>
<dbReference type="GO" id="GO:0000976">
    <property type="term" value="F:transcription cis-regulatory region binding"/>
    <property type="evidence" value="ECO:0007669"/>
    <property type="project" value="TreeGrafter"/>
</dbReference>
<organism evidence="7 8">
    <name type="scientific">Aspergillus versicolor CBS 583.65</name>
    <dbReference type="NCBI Taxonomy" id="1036611"/>
    <lineage>
        <taxon>Eukaryota</taxon>
        <taxon>Fungi</taxon>
        <taxon>Dikarya</taxon>
        <taxon>Ascomycota</taxon>
        <taxon>Pezizomycotina</taxon>
        <taxon>Eurotiomycetes</taxon>
        <taxon>Eurotiomycetidae</taxon>
        <taxon>Eurotiales</taxon>
        <taxon>Aspergillaceae</taxon>
        <taxon>Aspergillus</taxon>
        <taxon>Aspergillus subgen. Nidulantes</taxon>
    </lineage>
</organism>
<keyword evidence="8" id="KW-1185">Reference proteome</keyword>
<proteinExistence type="predicted"/>
<evidence type="ECO:0000256" key="1">
    <source>
        <dbReference type="ARBA" id="ARBA00004123"/>
    </source>
</evidence>
<evidence type="ECO:0000256" key="5">
    <source>
        <dbReference type="ARBA" id="ARBA00023242"/>
    </source>
</evidence>
<comment type="subcellular location">
    <subcellularLocation>
        <location evidence="1">Nucleus</location>
    </subcellularLocation>
</comment>
<keyword evidence="4" id="KW-0804">Transcription</keyword>
<evidence type="ECO:0000313" key="7">
    <source>
        <dbReference type="EMBL" id="OJI98907.1"/>
    </source>
</evidence>
<dbReference type="InterPro" id="IPR021858">
    <property type="entry name" value="Fun_TF"/>
</dbReference>